<dbReference type="PANTHER" id="PTHR45661">
    <property type="entry name" value="SURFACE ANTIGEN"/>
    <property type="match status" value="1"/>
</dbReference>
<dbReference type="InterPro" id="IPR008964">
    <property type="entry name" value="Invasin/intimin_cell_adhesion"/>
</dbReference>
<gene>
    <name evidence="5" type="ORF">Ami103574_04095</name>
</gene>
<organism evidence="5 6">
    <name type="scientific">Aminipila butyrica</name>
    <dbReference type="NCBI Taxonomy" id="433296"/>
    <lineage>
        <taxon>Bacteria</taxon>
        <taxon>Bacillati</taxon>
        <taxon>Bacillota</taxon>
        <taxon>Clostridia</taxon>
        <taxon>Peptostreptococcales</taxon>
        <taxon>Anaerovoracaceae</taxon>
        <taxon>Aminipila</taxon>
    </lineage>
</organism>
<evidence type="ECO:0000259" key="4">
    <source>
        <dbReference type="PROSITE" id="PS51272"/>
    </source>
</evidence>
<proteinExistence type="predicted"/>
<dbReference type="InterPro" id="IPR003343">
    <property type="entry name" value="Big_2"/>
</dbReference>
<feature type="chain" id="PRO_5032537272" evidence="3">
    <location>
        <begin position="28"/>
        <end position="2762"/>
    </location>
</feature>
<dbReference type="EMBL" id="CP048649">
    <property type="protein sequence ID" value="QIB68551.1"/>
    <property type="molecule type" value="Genomic_DNA"/>
</dbReference>
<dbReference type="PROSITE" id="PS51272">
    <property type="entry name" value="SLH"/>
    <property type="match status" value="3"/>
</dbReference>
<dbReference type="Pfam" id="PF02368">
    <property type="entry name" value="Big_2"/>
    <property type="match status" value="3"/>
</dbReference>
<evidence type="ECO:0000313" key="6">
    <source>
        <dbReference type="Proteomes" id="UP000466848"/>
    </source>
</evidence>
<dbReference type="SUPFAM" id="SSF52058">
    <property type="entry name" value="L domain-like"/>
    <property type="match status" value="5"/>
</dbReference>
<dbReference type="KEGG" id="abut:Ami103574_04095"/>
<dbReference type="SMART" id="SM00635">
    <property type="entry name" value="BID_2"/>
    <property type="match status" value="3"/>
</dbReference>
<dbReference type="InterPro" id="IPR053139">
    <property type="entry name" value="Surface_bspA-like"/>
</dbReference>
<keyword evidence="6" id="KW-1185">Reference proteome</keyword>
<dbReference type="InterPro" id="IPR032675">
    <property type="entry name" value="LRR_dom_sf"/>
</dbReference>
<dbReference type="InterPro" id="IPR001119">
    <property type="entry name" value="SLH_dom"/>
</dbReference>
<feature type="region of interest" description="Disordered" evidence="2">
    <location>
        <begin position="2348"/>
        <end position="2388"/>
    </location>
</feature>
<accession>A0A858BRJ1</accession>
<dbReference type="PANTHER" id="PTHR45661:SF3">
    <property type="entry name" value="IG-LIKE DOMAIN-CONTAINING PROTEIN"/>
    <property type="match status" value="1"/>
</dbReference>
<keyword evidence="3" id="KW-0732">Signal</keyword>
<protein>
    <submittedName>
        <fullName evidence="5">Leucine-rich repeat protein</fullName>
    </submittedName>
</protein>
<dbReference type="SUPFAM" id="SSF49373">
    <property type="entry name" value="Invasin/intimin cell-adhesion fragments"/>
    <property type="match status" value="3"/>
</dbReference>
<reference evidence="5 6" key="1">
    <citation type="submission" date="2020-02" db="EMBL/GenBank/DDBJ databases">
        <authorList>
            <person name="Kim Y.B."/>
            <person name="Roh S.W."/>
        </authorList>
    </citation>
    <scope>NUCLEOTIDE SEQUENCE [LARGE SCALE GENOMIC DNA]</scope>
    <source>
        <strain evidence="5 6">DSM 103574</strain>
    </source>
</reference>
<keyword evidence="1" id="KW-0677">Repeat</keyword>
<evidence type="ECO:0000256" key="3">
    <source>
        <dbReference type="SAM" id="SignalP"/>
    </source>
</evidence>
<feature type="compositionally biased region" description="Low complexity" evidence="2">
    <location>
        <begin position="2348"/>
        <end position="2360"/>
    </location>
</feature>
<dbReference type="Pfam" id="PF13306">
    <property type="entry name" value="LRR_5"/>
    <property type="match status" value="10"/>
</dbReference>
<dbReference type="Gene3D" id="3.80.10.10">
    <property type="entry name" value="Ribonuclease Inhibitor"/>
    <property type="match status" value="10"/>
</dbReference>
<dbReference type="Proteomes" id="UP000466848">
    <property type="component" value="Chromosome"/>
</dbReference>
<sequence>MKLNWKSTMSGILAVFVMLSSPPLVYAADEELDITGTAAIQEVSESESAGDFIISDDGVLSEYKGTDAHMVIPDGVKTIGSGSTLAKPNGVIVTEVTIPASVTKIEKSAFRGWGDLHQINFSEEETLKTIGDGAFVNVGIPELVIPEGVETIGGEGALAAKDVVSIALPSTVTQLGGSKGAYEAFCTNSVPSTLTNVTVAAENPVYSARNQALYNAEGDTLLYCASGVGSGYEMDNQTKSIGSYAFYKFPSASVIISDSVETIESHGFDSSQLTSLLVPASVKTIGTSAFFNNSKLKTVDFAEGLSQIGASAFSECYFPKDTRIVLPVSLASVGASAFDCLGDYGASTIRVSSGETQLSSGFIPSYNAITVEGIAGSTAEAYVKELQDSKGSSCKLVLTQISAGQPTEVESIALNQQTLALTAGSTATLTADVLPESAANAELNWTSLNEAVATVNQSGVVTAVAVGEATIQVASANGKKASCTVTVSSASVQPGFDIESGVLVAYTGSDTEITIPNTVQVIGNGSSPIFASNQKVTAITIPSSVTKIADKAFYSCADLTEVKFSAESHLNQIGQQAFYLASGIQALDIPEGVAEIGPQAFVNMHSLESMSLPASLSTWGNSNDWFGLMFSLNTSSSAPSKLRAIHIAAGNPVYSSQDGMVYTGNGKTLLYSPAKKTSISFANGVEVIGKYAFNKNELTTLSIPETVKEIQSYAFYGAALTSLTVPGSVETIGDSAFYNSQLRSLLLSEGVQTIGNSAFSQSRISGVTIPATVTRIGKNAFDFEYGGSYIRLLNGETELADEFIPYYESIKVYGTPGSTAEQYITAKKIEKNVACKLTFCLASTFADAESLLLSQVTAILDRQETLVLTASLQPEGAVGPAIAWRSSDLSVATVDSKGKITGIQPGEADIIATSGLLSAVCHVSVKSSSSDYVVNEKGEITAYLGNDWTNLIIPSQVDGAPVTGIADGVFSGKTSIQTVQLPDSLKTIGKEAFYGCSALKSVTFGSGVVSLGSGAFAVCNGLTSIMLPEGIQQIPEKAFLGCLQLSSVTLPSTVKELGTDAFSGCVALTALNLPEGLETIRKGAFFKCPLTTLHLPASLNQFGDSYIGDVFEEAGKVTASTAMKTITVASGSTKYSAYDGLLYNKAGTETYFCPRGRTEANLRSGTVKVGDSTFFMCFDLTKVTFPSTLKEIGEHAFQYCEGLVDCELPEGLETVGNSAFFGCENWTGVDRIPSTVKTIGPYGFAECKGSILVIPEGVQRIESYAFWGYEEGLTEIHLPSTLTYIADSAFSWAKDVTSLVVPEGVTEIGAQAFARMDRLEEVTLPPTLVKLGAGAFMGPSQSENLLKEVYIPSSVQTFGDKVFENRTADLTIVTDRMSNAAAAYALASQIKLRIESGPVDPDFDIVDGVLVAYHGSKSELVIPEGVVEIGPGAFQHEHEGEQEGPELKKVTIPATVVTISREAFHGCALTEVIFLPGSQLKTIGESAFAYCTKLPSISLPEGVTSIGDRAFDGDSLLSGMVIPASVETIGAYAFNVCTGLRSITFGDSGNLRTIGAGAFYNCFRLSALDIPEGVTEIGDNAFRISSGLKTLNLPSTLVKLGTSVPTVFCDTTNITYTGADALMDISIAVGNPVYSSMDGVVYSADGKTLLYCPAGKIGTLTVQSGTIKIDDYAFYRSQADHVELPDTLLTIGKSAWANSKLSSIVIPDSVQTIGDHGFFFCGKLKTVKLGSGLDTLGAGVFSQTPLKGVTIPASVKGITTNTFDELTGWIRFLGTETVLEADSLSAGTVLTVYGYENSSAQNYVSQLQAALGDSCKLTFQPISKFIEVDSLTLNETSLSLKQRETSQLTATVLPDTATHRDVVYQTTNSRVATVSQEGTVTALQPGTAIIRALSTDGPSVDCAVTVIKDESISDFNLNAEGYITGYVGDDTNLVIPSTVNGRTVIGIGPGAFRNNWNIRSVSFPDTLTIIGDRAFESCKNLSEVNFGSGLREIGVSAFHGCTDLSVVSLPDGLETMGAEAFAVCEKLEHVRIPGSLKTIPESAFETCWRLREVHLPEGVENIGRRAFYECEGMELLTLPTSLRVIGEGSFTACVRLQEVIIPEGVTTIGQEAFMSCTALTSLQLPSTLETLGSAYPGDVFEQNASVLGCNQLKTVTVAEGNPYFSSYDGLLYTADGTELLFCPRGRISASVKEGTVKIGTYAFFFCRQLQEVSLPKSLRELDKGAFSISDRLISLTLPEGLERIGMSALADCASLKTLVIPGTVKEIGTYAISSTGLETLTIPNGVQVLGENALASNSLLKTVHIPASVSTIGKNLLRSSDKATIWTTSADTPIYSYAKDNSIPVQITGGTSSGKSSGSHSTKETVNQGQKDNVLTPSASMDGKGQGSAKLTTEEVKQAIEAVSKNSSLEVVIQPAFGSTLSKAVVILQGKSVASIAEDTSADLKIEMKVGSVTIPNNALTSISSQALGDTITFSMEAVKESSLTAEQQKLVNGNTVYDISVLSGDKPISNFGGKTITILLPYTLKAGESAEGVAVWYLSDSGKLEKLSCRYDSSTGMVRFTTNHLSAYVVGYEETWQNPFSDVKTGDWYYTAVEYALKNNLFKGTNDRSFSPQVEMTRAMLATVLYRMEGQPAVTDGTRNFQDVKAGQWYTDAVTWAAANGIADGYGDGFFGVDSNVSREQMAAILYRYAGYKKYDVTGNADLSAFTDAAKIDSWAKPAMQWAGAEGLINGTTAETLSPEAFATRAQVAAVLMRFAENTAK</sequence>
<name>A0A858BRJ1_9FIRM</name>
<feature type="compositionally biased region" description="Polar residues" evidence="2">
    <location>
        <begin position="2366"/>
        <end position="2379"/>
    </location>
</feature>
<feature type="domain" description="SLH" evidence="4">
    <location>
        <begin position="2704"/>
        <end position="2762"/>
    </location>
</feature>
<evidence type="ECO:0000256" key="1">
    <source>
        <dbReference type="ARBA" id="ARBA00022737"/>
    </source>
</evidence>
<feature type="signal peptide" evidence="3">
    <location>
        <begin position="1"/>
        <end position="27"/>
    </location>
</feature>
<dbReference type="RefSeq" id="WP_163065414.1">
    <property type="nucleotide sequence ID" value="NZ_CP048649.1"/>
</dbReference>
<evidence type="ECO:0000256" key="2">
    <source>
        <dbReference type="SAM" id="MobiDB-lite"/>
    </source>
</evidence>
<dbReference type="Pfam" id="PF00395">
    <property type="entry name" value="SLH"/>
    <property type="match status" value="3"/>
</dbReference>
<feature type="domain" description="SLH" evidence="4">
    <location>
        <begin position="2577"/>
        <end position="2637"/>
    </location>
</feature>
<dbReference type="InterPro" id="IPR026906">
    <property type="entry name" value="LRR_5"/>
</dbReference>
<dbReference type="Gene3D" id="2.60.40.1080">
    <property type="match status" value="3"/>
</dbReference>
<feature type="domain" description="SLH" evidence="4">
    <location>
        <begin position="2638"/>
        <end position="2701"/>
    </location>
</feature>
<evidence type="ECO:0000313" key="5">
    <source>
        <dbReference type="EMBL" id="QIB68551.1"/>
    </source>
</evidence>